<dbReference type="PROSITE" id="PS50126">
    <property type="entry name" value="S1"/>
    <property type="match status" value="1"/>
</dbReference>
<gene>
    <name evidence="3" type="ORF">L0P79_12990</name>
</gene>
<name>A0ABS9MAY9_9FIRM</name>
<comment type="caution">
    <text evidence="3">The sequence shown here is derived from an EMBL/GenBank/DDBJ whole genome shotgun (WGS) entry which is preliminary data.</text>
</comment>
<feature type="domain" description="S1 motif" evidence="2">
    <location>
        <begin position="355"/>
        <end position="426"/>
    </location>
</feature>
<dbReference type="InterPro" id="IPR003029">
    <property type="entry name" value="S1_domain"/>
</dbReference>
<dbReference type="SMART" id="SM00316">
    <property type="entry name" value="S1"/>
    <property type="match status" value="2"/>
</dbReference>
<dbReference type="SUPFAM" id="SSF50249">
    <property type="entry name" value="Nucleic acid-binding proteins"/>
    <property type="match status" value="2"/>
</dbReference>
<dbReference type="Gene3D" id="2.40.50.140">
    <property type="entry name" value="Nucleic acid-binding proteins"/>
    <property type="match status" value="2"/>
</dbReference>
<feature type="compositionally biased region" description="Polar residues" evidence="1">
    <location>
        <begin position="88"/>
        <end position="114"/>
    </location>
</feature>
<sequence length="509" mass="56218">MARTKKEIEEQAPDAEQETTGTESDPVPQTEQDTPPGEVANAGVTDLELAAAKSLDPDAPQTDLESGDDPDGQAAPPQTDPEWDPDSQSESGQGTFSSQTDMESADSNAGSQTDLEPAEEPGGGQAFDPTADLGSQTEPETEPDDEAMPQSEGDAAAEGDAEPPAPPRRRRTSRKKAAEVQEAQDGGEDVPAEEEQSESGQPQKLRMPGRRRQRVVSIDAERTVETDTDRLRNDLLDLVESLKSKKILTGTIQGVERLADNPEMSYAVIYHGDFKVIIPVLEAIEEPEDYRGQPKGDVLHYLLNKRLGAEVDYIVKGIDQEHNVVAASRLEAMALKRREYYFRTDRDGNYQIYEGIRAEARVISVIRAGIFVDLFGAECYIPLRELSYQRWVDAAQHYQPGQRVLVRVLEVDRSDRSRPRVTASVKQAMENPYEKALKKYVVGNRYVGTVSMVDLNGVFVSLDGGIDCLCTYPKRGRPPRGARATVRILGINHENNRIWGVITHMSTTR</sequence>
<protein>
    <submittedName>
        <fullName evidence="3">S1 RNA-binding domain-containing protein</fullName>
    </submittedName>
</protein>
<feature type="region of interest" description="Disordered" evidence="1">
    <location>
        <begin position="1"/>
        <end position="214"/>
    </location>
</feature>
<feature type="compositionally biased region" description="Polar residues" evidence="1">
    <location>
        <begin position="18"/>
        <end position="33"/>
    </location>
</feature>
<dbReference type="CDD" id="cd00164">
    <property type="entry name" value="S1_like"/>
    <property type="match status" value="1"/>
</dbReference>
<proteinExistence type="predicted"/>
<evidence type="ECO:0000259" key="2">
    <source>
        <dbReference type="PROSITE" id="PS50126"/>
    </source>
</evidence>
<evidence type="ECO:0000313" key="4">
    <source>
        <dbReference type="Proteomes" id="UP001200313"/>
    </source>
</evidence>
<organism evidence="3 4">
    <name type="scientific">Intestinimonas massiliensis</name>
    <name type="common">ex Afouda et al. 2020</name>
    <dbReference type="NCBI Taxonomy" id="1673721"/>
    <lineage>
        <taxon>Bacteria</taxon>
        <taxon>Bacillati</taxon>
        <taxon>Bacillota</taxon>
        <taxon>Clostridia</taxon>
        <taxon>Eubacteriales</taxon>
        <taxon>Intestinimonas</taxon>
    </lineage>
</organism>
<dbReference type="Pfam" id="PF00575">
    <property type="entry name" value="S1"/>
    <property type="match status" value="1"/>
</dbReference>
<accession>A0ABS9MAY9</accession>
<dbReference type="RefSeq" id="WP_238074509.1">
    <property type="nucleotide sequence ID" value="NZ_JAKNJB010000024.1"/>
</dbReference>
<dbReference type="Proteomes" id="UP001200313">
    <property type="component" value="Unassembled WGS sequence"/>
</dbReference>
<evidence type="ECO:0000313" key="3">
    <source>
        <dbReference type="EMBL" id="MCG4527971.1"/>
    </source>
</evidence>
<dbReference type="InterPro" id="IPR012340">
    <property type="entry name" value="NA-bd_OB-fold"/>
</dbReference>
<evidence type="ECO:0000256" key="1">
    <source>
        <dbReference type="SAM" id="MobiDB-lite"/>
    </source>
</evidence>
<reference evidence="3 4" key="1">
    <citation type="submission" date="2022-01" db="EMBL/GenBank/DDBJ databases">
        <title>Collection of gut derived symbiotic bacterial strains cultured from healthy donors.</title>
        <authorList>
            <person name="Lin H."/>
            <person name="Kohout C."/>
            <person name="Waligurski E."/>
            <person name="Pamer E.G."/>
        </authorList>
    </citation>
    <scope>NUCLEOTIDE SEQUENCE [LARGE SCALE GENOMIC DNA]</scope>
    <source>
        <strain evidence="3 4">DFI.3.7</strain>
    </source>
</reference>
<dbReference type="EMBL" id="JAKNJB010000024">
    <property type="protein sequence ID" value="MCG4527971.1"/>
    <property type="molecule type" value="Genomic_DNA"/>
</dbReference>
<feature type="compositionally biased region" description="Acidic residues" evidence="1">
    <location>
        <begin position="185"/>
        <end position="197"/>
    </location>
</feature>
<keyword evidence="4" id="KW-1185">Reference proteome</keyword>